<gene>
    <name evidence="9" type="ORF">CMUS01_10209</name>
</gene>
<dbReference type="GO" id="GO:0006465">
    <property type="term" value="P:signal peptide processing"/>
    <property type="evidence" value="ECO:0007669"/>
    <property type="project" value="InterPro"/>
</dbReference>
<feature type="domain" description="Peptidase S26" evidence="8">
    <location>
        <begin position="21"/>
        <end position="101"/>
    </location>
</feature>
<evidence type="ECO:0000256" key="6">
    <source>
        <dbReference type="ARBA" id="ARBA00038445"/>
    </source>
</evidence>
<dbReference type="AlphaFoldDB" id="A0A8H6K4W0"/>
<protein>
    <recommendedName>
        <fullName evidence="8">Peptidase S26 domain-containing protein</fullName>
    </recommendedName>
</protein>
<organism evidence="9 10">
    <name type="scientific">Colletotrichum musicola</name>
    <dbReference type="NCBI Taxonomy" id="2175873"/>
    <lineage>
        <taxon>Eukaryota</taxon>
        <taxon>Fungi</taxon>
        <taxon>Dikarya</taxon>
        <taxon>Ascomycota</taxon>
        <taxon>Pezizomycotina</taxon>
        <taxon>Sordariomycetes</taxon>
        <taxon>Hypocreomycetidae</taxon>
        <taxon>Glomerellales</taxon>
        <taxon>Glomerellaceae</taxon>
        <taxon>Colletotrichum</taxon>
        <taxon>Colletotrichum orchidearum species complex</taxon>
    </lineage>
</organism>
<feature type="active site" evidence="7">
    <location>
        <position position="89"/>
    </location>
</feature>
<dbReference type="PANTHER" id="PTHR12383">
    <property type="entry name" value="PROTEASE FAMILY S26 MITOCHONDRIAL INNER MEMBRANE PROTEASE-RELATED"/>
    <property type="match status" value="1"/>
</dbReference>
<dbReference type="SUPFAM" id="SSF51306">
    <property type="entry name" value="LexA/Signal peptidase"/>
    <property type="match status" value="1"/>
</dbReference>
<reference evidence="9" key="1">
    <citation type="journal article" date="2020" name="Phytopathology">
        <title>Genome Sequence Resources of Colletotrichum truncatum, C. plurivorum, C. musicola, and C. sojae: Four Species Pathogenic to Soybean (Glycine max).</title>
        <authorList>
            <person name="Rogerio F."/>
            <person name="Boufleur T.R."/>
            <person name="Ciampi-Guillardi M."/>
            <person name="Sukno S.A."/>
            <person name="Thon M.R."/>
            <person name="Massola Junior N.S."/>
            <person name="Baroncelli R."/>
        </authorList>
    </citation>
    <scope>NUCLEOTIDE SEQUENCE</scope>
    <source>
        <strain evidence="9">LFN0074</strain>
    </source>
</reference>
<evidence type="ECO:0000256" key="3">
    <source>
        <dbReference type="ARBA" id="ARBA00022801"/>
    </source>
</evidence>
<dbReference type="EMBL" id="WIGM01000464">
    <property type="protein sequence ID" value="KAF6824496.1"/>
    <property type="molecule type" value="Genomic_DNA"/>
</dbReference>
<accession>A0A8H6K4W0</accession>
<name>A0A8H6K4W0_9PEZI</name>
<dbReference type="CDD" id="cd06530">
    <property type="entry name" value="S26_SPase_I"/>
    <property type="match status" value="1"/>
</dbReference>
<evidence type="ECO:0000256" key="4">
    <source>
        <dbReference type="ARBA" id="ARBA00023128"/>
    </source>
</evidence>
<sequence length="176" mass="18699">MAYANFLSGIAGHPLRLALNVGKTIAAAHLLAEYGFSVAPASGASMLPTFDVDGNTVVVDHRYRHGRGIVVGDLVSYSIPIFKHSMGIKRVLGMPGDYVLIDSPDSAGGRMIQVPQGHCWIVGDNIEYSRDSRTFGAVPLALIKGKAVLRGVSLLDWQVLENGLADPKGGEETRGS</sequence>
<dbReference type="InterPro" id="IPR019533">
    <property type="entry name" value="Peptidase_S26"/>
</dbReference>
<keyword evidence="4" id="KW-0496">Mitochondrion</keyword>
<keyword evidence="5" id="KW-0472">Membrane</keyword>
<dbReference type="Pfam" id="PF10502">
    <property type="entry name" value="Peptidase_S26"/>
    <property type="match status" value="2"/>
</dbReference>
<evidence type="ECO:0000313" key="9">
    <source>
        <dbReference type="EMBL" id="KAF6824496.1"/>
    </source>
</evidence>
<dbReference type="PRINTS" id="PR00727">
    <property type="entry name" value="LEADERPTASE"/>
</dbReference>
<evidence type="ECO:0000256" key="1">
    <source>
        <dbReference type="ARBA" id="ARBA00004273"/>
    </source>
</evidence>
<evidence type="ECO:0000256" key="2">
    <source>
        <dbReference type="ARBA" id="ARBA00022792"/>
    </source>
</evidence>
<dbReference type="PROSITE" id="PS00760">
    <property type="entry name" value="SPASE_I_2"/>
    <property type="match status" value="1"/>
</dbReference>
<keyword evidence="3" id="KW-0378">Hydrolase</keyword>
<dbReference type="InterPro" id="IPR000223">
    <property type="entry name" value="Pept_S26A_signal_pept_1"/>
</dbReference>
<feature type="active site" evidence="7">
    <location>
        <position position="45"/>
    </location>
</feature>
<keyword evidence="10" id="KW-1185">Reference proteome</keyword>
<dbReference type="GO" id="GO:0042720">
    <property type="term" value="C:mitochondrial inner membrane peptidase complex"/>
    <property type="evidence" value="ECO:0007669"/>
    <property type="project" value="TreeGrafter"/>
</dbReference>
<comment type="similarity">
    <text evidence="6">Belongs to the peptidase S26 family. IMP1 subfamily.</text>
</comment>
<keyword evidence="2" id="KW-0999">Mitochondrion inner membrane</keyword>
<evidence type="ECO:0000313" key="10">
    <source>
        <dbReference type="Proteomes" id="UP000639643"/>
    </source>
</evidence>
<dbReference type="InterPro" id="IPR052064">
    <property type="entry name" value="Mito_IMP1_subunit"/>
</dbReference>
<proteinExistence type="inferred from homology"/>
<dbReference type="GO" id="GO:0006627">
    <property type="term" value="P:protein processing involved in protein targeting to mitochondrion"/>
    <property type="evidence" value="ECO:0007669"/>
    <property type="project" value="TreeGrafter"/>
</dbReference>
<evidence type="ECO:0000256" key="7">
    <source>
        <dbReference type="PIRSR" id="PIRSR600223-1"/>
    </source>
</evidence>
<dbReference type="Gene3D" id="2.10.109.10">
    <property type="entry name" value="Umud Fragment, subunit A"/>
    <property type="match status" value="1"/>
</dbReference>
<comment type="subcellular location">
    <subcellularLocation>
        <location evidence="1">Mitochondrion inner membrane</location>
    </subcellularLocation>
</comment>
<feature type="domain" description="Peptidase S26" evidence="8">
    <location>
        <begin position="113"/>
        <end position="150"/>
    </location>
</feature>
<comment type="caution">
    <text evidence="9">The sequence shown here is derived from an EMBL/GenBank/DDBJ whole genome shotgun (WGS) entry which is preliminary data.</text>
</comment>
<dbReference type="InterPro" id="IPR019757">
    <property type="entry name" value="Pept_S26A_signal_pept_1_Lys-AS"/>
</dbReference>
<dbReference type="Proteomes" id="UP000639643">
    <property type="component" value="Unassembled WGS sequence"/>
</dbReference>
<dbReference type="OrthoDB" id="308440at2759"/>
<dbReference type="GO" id="GO:0004252">
    <property type="term" value="F:serine-type endopeptidase activity"/>
    <property type="evidence" value="ECO:0007669"/>
    <property type="project" value="InterPro"/>
</dbReference>
<evidence type="ECO:0000259" key="8">
    <source>
        <dbReference type="Pfam" id="PF10502"/>
    </source>
</evidence>
<dbReference type="InterPro" id="IPR036286">
    <property type="entry name" value="LexA/Signal_pep-like_sf"/>
</dbReference>
<evidence type="ECO:0000256" key="5">
    <source>
        <dbReference type="ARBA" id="ARBA00023136"/>
    </source>
</evidence>
<dbReference type="PANTHER" id="PTHR12383:SF16">
    <property type="entry name" value="MITOCHONDRIAL INNER MEMBRANE PROTEASE SUBUNIT 1"/>
    <property type="match status" value="1"/>
</dbReference>